<sequence>MNLSGKRVFTGRMQLLNGWEVRPFAIKTPEGAFAPCLSTRKHAPGSPGAVYALDRACANLEEAFEMALAKGRSLVFANMDSAA</sequence>
<name>A0A238Z2S0_9BACT</name>
<keyword evidence="2" id="KW-1185">Reference proteome</keyword>
<proteinExistence type="predicted"/>
<evidence type="ECO:0000313" key="1">
    <source>
        <dbReference type="EMBL" id="SNR77646.1"/>
    </source>
</evidence>
<organism evidence="1 2">
    <name type="scientific">Humidesulfovibrio mexicanus</name>
    <dbReference type="NCBI Taxonomy" id="147047"/>
    <lineage>
        <taxon>Bacteria</taxon>
        <taxon>Pseudomonadati</taxon>
        <taxon>Thermodesulfobacteriota</taxon>
        <taxon>Desulfovibrionia</taxon>
        <taxon>Desulfovibrionales</taxon>
        <taxon>Desulfovibrionaceae</taxon>
        <taxon>Humidesulfovibrio</taxon>
    </lineage>
</organism>
<dbReference type="EMBL" id="FZOC01000002">
    <property type="protein sequence ID" value="SNR77646.1"/>
    <property type="molecule type" value="Genomic_DNA"/>
</dbReference>
<evidence type="ECO:0000313" key="2">
    <source>
        <dbReference type="Proteomes" id="UP000198324"/>
    </source>
</evidence>
<dbReference type="AlphaFoldDB" id="A0A238Z2S0"/>
<reference evidence="1 2" key="1">
    <citation type="submission" date="2017-06" db="EMBL/GenBank/DDBJ databases">
        <authorList>
            <person name="Kim H.J."/>
            <person name="Triplett B.A."/>
        </authorList>
    </citation>
    <scope>NUCLEOTIDE SEQUENCE [LARGE SCALE GENOMIC DNA]</scope>
    <source>
        <strain evidence="1 2">DSM 13116</strain>
    </source>
</reference>
<dbReference type="Proteomes" id="UP000198324">
    <property type="component" value="Unassembled WGS sequence"/>
</dbReference>
<accession>A0A238Z2S0</accession>
<gene>
    <name evidence="1" type="ORF">SAMN04488503_1199</name>
</gene>
<dbReference type="RefSeq" id="WP_089272723.1">
    <property type="nucleotide sequence ID" value="NZ_FZOC01000002.1"/>
</dbReference>
<protein>
    <submittedName>
        <fullName evidence="1">Uncharacterized protein</fullName>
    </submittedName>
</protein>